<comment type="caution">
    <text evidence="1">The sequence shown here is derived from an EMBL/GenBank/DDBJ whole genome shotgun (WGS) entry which is preliminary data.</text>
</comment>
<protein>
    <recommendedName>
        <fullName evidence="3">Tail protein</fullName>
    </recommendedName>
</protein>
<organism evidence="1 2">
    <name type="scientific">Martelella mangrovi</name>
    <dbReference type="NCBI Taxonomy" id="1397477"/>
    <lineage>
        <taxon>Bacteria</taxon>
        <taxon>Pseudomonadati</taxon>
        <taxon>Pseudomonadota</taxon>
        <taxon>Alphaproteobacteria</taxon>
        <taxon>Hyphomicrobiales</taxon>
        <taxon>Aurantimonadaceae</taxon>
        <taxon>Martelella</taxon>
    </lineage>
</organism>
<dbReference type="EMBL" id="JBEPLY010000011">
    <property type="protein sequence ID" value="MET3601050.1"/>
    <property type="molecule type" value="Genomic_DNA"/>
</dbReference>
<accession>A0ABV2IDP9</accession>
<dbReference type="RefSeq" id="WP_354434914.1">
    <property type="nucleotide sequence ID" value="NZ_JBEPLY010000011.1"/>
</dbReference>
<reference evidence="1 2" key="1">
    <citation type="submission" date="2024-06" db="EMBL/GenBank/DDBJ databases">
        <title>Genomic Encyclopedia of Type Strains, Phase IV (KMG-IV): sequencing the most valuable type-strain genomes for metagenomic binning, comparative biology and taxonomic classification.</title>
        <authorList>
            <person name="Goeker M."/>
        </authorList>
    </citation>
    <scope>NUCLEOTIDE SEQUENCE [LARGE SCALE GENOMIC DNA]</scope>
    <source>
        <strain evidence="1 2">DSM 28102</strain>
    </source>
</reference>
<gene>
    <name evidence="1" type="ORF">ABID12_003001</name>
</gene>
<dbReference type="Proteomes" id="UP001549164">
    <property type="component" value="Unassembled WGS sequence"/>
</dbReference>
<proteinExistence type="predicted"/>
<name>A0ABV2IDP9_9HYPH</name>
<sequence>MVSSPGDTQAAFTAGELDPKLEERTRLKYYGTGLKHAENITIAPQGGFTLRPGLRHVGALPATADRIFPFESSQGGAYDIVFAGDAGEVWGASAKTADITVSGLSGVLSEVTDAQRFDTMLLFHRDMEPKRIRLTDSGWVVDTAPLENLPSWDYGGTYTNGVAAVWTLEFVGLQNDTSIFTLTVSQQETFSITYKSDMPTLVSAIETALNDLPNISSGFAVSSPSSNKISITFSGEGNEGDSWAVSGKVVNKADAAIVSVKDTVGVAPGEPVISADKGWPQCGAFYNQRLLMGGFKALPHAWMMSRQADYFEFNNRFTEDDGPALVPMDASGGEKIEHLVQGLYLQLFTNKAEYWISQRGLSRNEAPNHVQGSRNGVARGVRPVENEGATVYLYNNRSSFGEFYSTDANGNFLSSNISLLAPHLLKEGVRDMAMRRATSDNTANLQAVITEKNGARLATILREQEVMAYSRMTSAGMTFRAAAVNGRNELSFITDRNGARSLQRIEEGLLLDDASDFSFGSPSATISGLSRFNGVSVWVIADGNVFGPYTVSGGALTLPIAVSAATVGTWSPPIVKTLPPLREVGGGRVIKRRARIHTVHLSLSDTTSVAVGTNNGQLREVNLMRYGMLADVGELNQGFTGEIKITGLRGYADKPFVTVSQVRPGRLNVRSITFEAAL</sequence>
<evidence type="ECO:0000313" key="1">
    <source>
        <dbReference type="EMBL" id="MET3601050.1"/>
    </source>
</evidence>
<keyword evidence="2" id="KW-1185">Reference proteome</keyword>
<evidence type="ECO:0008006" key="3">
    <source>
        <dbReference type="Google" id="ProtNLM"/>
    </source>
</evidence>
<evidence type="ECO:0000313" key="2">
    <source>
        <dbReference type="Proteomes" id="UP001549164"/>
    </source>
</evidence>